<comment type="similarity">
    <text evidence="1">Belongs to the peptidase S9C family.</text>
</comment>
<dbReference type="GO" id="GO:0006508">
    <property type="term" value="P:proteolysis"/>
    <property type="evidence" value="ECO:0007669"/>
    <property type="project" value="InterPro"/>
</dbReference>
<protein>
    <recommendedName>
        <fullName evidence="4">Dipeptidyl-peptidase V</fullName>
    </recommendedName>
</protein>
<dbReference type="SUPFAM" id="SSF82171">
    <property type="entry name" value="DPP6 N-terminal domain-like"/>
    <property type="match status" value="1"/>
</dbReference>
<comment type="caution">
    <text evidence="6">The sequence shown here is derived from an EMBL/GenBank/DDBJ whole genome shotgun (WGS) entry which is preliminary data.</text>
</comment>
<evidence type="ECO:0000259" key="5">
    <source>
        <dbReference type="Pfam" id="PF00326"/>
    </source>
</evidence>
<dbReference type="PANTHER" id="PTHR42776:SF27">
    <property type="entry name" value="DIPEPTIDYL PEPTIDASE FAMILY MEMBER 6"/>
    <property type="match status" value="1"/>
</dbReference>
<dbReference type="AlphaFoldDB" id="A0AAW0B7L6"/>
<accession>A0AAW0B7L6</accession>
<dbReference type="Pfam" id="PF07676">
    <property type="entry name" value="PD40"/>
    <property type="match status" value="1"/>
</dbReference>
<sequence>MVTARDIADAEKIATISLSLDGSRVVYACGPRYSKINHLVSSSIWIADTSEPASARKLTDGSTYDYSPAFSPLSSHEIYFLSARNGTTNVFKVHLGEGSKPQRVFEFDGLYTVTSFSISPDGSTIAFVYRSNQEPDPNKPKVWRKMENPGMLGLVKLEDNNRTIRQLVAHSAMHVGSFIWTPDSSAIIYRVCQNTDMESQYSPMTEHMISITTGCITFTNRYHRVPGSAICKLDRQLFLIQARTPEKLLLTGALWTRPVGEEAAHVGYGDEDEAFSIKDLAPATSQYAVSVGRGVNTSIDVFNSSSCIFTAYETETEKEAILENLWDMKLCPDGTYVLIIVRSSIVTGEPPNIWSITLDGTGRRLREIKLSSHYSWVRPTDIPVGKVLSWIGSDGTQLEGMIHYPRGMAESDLISLPAVVVPHGGPEIRDVPEVTFDALYWKILLASEGYLVLSPNYRGSSSRGELFSDQGVPCGNLDWDDVESMIGICIQRGVVDPNNLAIAGYSQGGFMSAFGCSRPNPKYTFKAVVIGAGVTDAGSLSASSDIPDAQAFLSNAYPWAPGNCNDYFRASAIKDACNVTAPVLLVHGEADERIPIAQAIGFYRGIERVANTTTKPVLVTYPGEGHFFKYANNVEDMLSRIVKFLNQHMK</sequence>
<gene>
    <name evidence="6" type="ORF">VNI00_017185</name>
</gene>
<dbReference type="Proteomes" id="UP001383192">
    <property type="component" value="Unassembled WGS sequence"/>
</dbReference>
<keyword evidence="7" id="KW-1185">Reference proteome</keyword>
<keyword evidence="3" id="KW-0645">Protease</keyword>
<dbReference type="InterPro" id="IPR001375">
    <property type="entry name" value="Peptidase_S9_cat"/>
</dbReference>
<evidence type="ECO:0000313" key="7">
    <source>
        <dbReference type="Proteomes" id="UP001383192"/>
    </source>
</evidence>
<evidence type="ECO:0000256" key="2">
    <source>
        <dbReference type="ARBA" id="ARBA00022801"/>
    </source>
</evidence>
<dbReference type="InterPro" id="IPR011659">
    <property type="entry name" value="WD40"/>
</dbReference>
<dbReference type="GO" id="GO:0004252">
    <property type="term" value="F:serine-type endopeptidase activity"/>
    <property type="evidence" value="ECO:0007669"/>
    <property type="project" value="TreeGrafter"/>
</dbReference>
<keyword evidence="2" id="KW-0378">Hydrolase</keyword>
<feature type="domain" description="Peptidase S9 prolyl oligopeptidase catalytic" evidence="5">
    <location>
        <begin position="444"/>
        <end position="650"/>
    </location>
</feature>
<dbReference type="PANTHER" id="PTHR42776">
    <property type="entry name" value="SERINE PEPTIDASE S9 FAMILY MEMBER"/>
    <property type="match status" value="1"/>
</dbReference>
<proteinExistence type="inferred from homology"/>
<dbReference type="EMBL" id="JAYKXP010000159">
    <property type="protein sequence ID" value="KAK7021896.1"/>
    <property type="molecule type" value="Genomic_DNA"/>
</dbReference>
<reference evidence="6 7" key="1">
    <citation type="submission" date="2024-01" db="EMBL/GenBank/DDBJ databases">
        <title>A draft genome for a cacao thread blight-causing isolate of Paramarasmius palmivorus.</title>
        <authorList>
            <person name="Baruah I.K."/>
            <person name="Bukari Y."/>
            <person name="Amoako-Attah I."/>
            <person name="Meinhardt L.W."/>
            <person name="Bailey B.A."/>
            <person name="Cohen S.P."/>
        </authorList>
    </citation>
    <scope>NUCLEOTIDE SEQUENCE [LARGE SCALE GENOMIC DNA]</scope>
    <source>
        <strain evidence="6 7">GH-12</strain>
    </source>
</reference>
<evidence type="ECO:0000256" key="3">
    <source>
        <dbReference type="ARBA" id="ARBA00022825"/>
    </source>
</evidence>
<organism evidence="6 7">
    <name type="scientific">Paramarasmius palmivorus</name>
    <dbReference type="NCBI Taxonomy" id="297713"/>
    <lineage>
        <taxon>Eukaryota</taxon>
        <taxon>Fungi</taxon>
        <taxon>Dikarya</taxon>
        <taxon>Basidiomycota</taxon>
        <taxon>Agaricomycotina</taxon>
        <taxon>Agaricomycetes</taxon>
        <taxon>Agaricomycetidae</taxon>
        <taxon>Agaricales</taxon>
        <taxon>Marasmiineae</taxon>
        <taxon>Marasmiaceae</taxon>
        <taxon>Paramarasmius</taxon>
    </lineage>
</organism>
<dbReference type="Gene3D" id="3.40.50.1820">
    <property type="entry name" value="alpha/beta hydrolase"/>
    <property type="match status" value="1"/>
</dbReference>
<dbReference type="Pfam" id="PF00326">
    <property type="entry name" value="Peptidase_S9"/>
    <property type="match status" value="1"/>
</dbReference>
<name>A0AAW0B7L6_9AGAR</name>
<evidence type="ECO:0000256" key="4">
    <source>
        <dbReference type="ARBA" id="ARBA00032829"/>
    </source>
</evidence>
<evidence type="ECO:0000256" key="1">
    <source>
        <dbReference type="ARBA" id="ARBA00010040"/>
    </source>
</evidence>
<dbReference type="Gene3D" id="2.120.10.30">
    <property type="entry name" value="TolB, C-terminal domain"/>
    <property type="match status" value="1"/>
</dbReference>
<dbReference type="SUPFAM" id="SSF53474">
    <property type="entry name" value="alpha/beta-Hydrolases"/>
    <property type="match status" value="1"/>
</dbReference>
<dbReference type="InterPro" id="IPR011042">
    <property type="entry name" value="6-blade_b-propeller_TolB-like"/>
</dbReference>
<keyword evidence="3" id="KW-0720">Serine protease</keyword>
<dbReference type="InterPro" id="IPR029058">
    <property type="entry name" value="AB_hydrolase_fold"/>
</dbReference>
<evidence type="ECO:0000313" key="6">
    <source>
        <dbReference type="EMBL" id="KAK7021896.1"/>
    </source>
</evidence>